<reference evidence="6" key="2">
    <citation type="submission" date="2020-09" db="EMBL/GenBank/DDBJ databases">
        <authorList>
            <person name="Sun Q."/>
            <person name="Ohkuma M."/>
        </authorList>
    </citation>
    <scope>NUCLEOTIDE SEQUENCE</scope>
    <source>
        <strain evidence="6">JCM 3051</strain>
    </source>
</reference>
<dbReference type="RefSeq" id="WP_171104446.1">
    <property type="nucleotide sequence ID" value="NZ_BMPT01000013.1"/>
</dbReference>
<keyword evidence="7" id="KW-1185">Reference proteome</keyword>
<dbReference type="GO" id="GO:0003700">
    <property type="term" value="F:DNA-binding transcription factor activity"/>
    <property type="evidence" value="ECO:0007669"/>
    <property type="project" value="TreeGrafter"/>
</dbReference>
<dbReference type="Proteomes" id="UP000655589">
    <property type="component" value="Unassembled WGS sequence"/>
</dbReference>
<dbReference type="Pfam" id="PF17920">
    <property type="entry name" value="TetR_C_16"/>
    <property type="match status" value="1"/>
</dbReference>
<evidence type="ECO:0000256" key="4">
    <source>
        <dbReference type="PROSITE-ProRule" id="PRU00335"/>
    </source>
</evidence>
<dbReference type="InterPro" id="IPR050109">
    <property type="entry name" value="HTH-type_TetR-like_transc_reg"/>
</dbReference>
<feature type="domain" description="HTH tetR-type" evidence="5">
    <location>
        <begin position="17"/>
        <end position="77"/>
    </location>
</feature>
<dbReference type="SUPFAM" id="SSF48498">
    <property type="entry name" value="Tetracyclin repressor-like, C-terminal domain"/>
    <property type="match status" value="1"/>
</dbReference>
<dbReference type="Gene3D" id="1.10.10.60">
    <property type="entry name" value="Homeodomain-like"/>
    <property type="match status" value="1"/>
</dbReference>
<keyword evidence="2 4" id="KW-0238">DNA-binding</keyword>
<reference evidence="6" key="1">
    <citation type="journal article" date="2014" name="Int. J. Syst. Evol. Microbiol.">
        <title>Complete genome sequence of Corynebacterium casei LMG S-19264T (=DSM 44701T), isolated from a smear-ripened cheese.</title>
        <authorList>
            <consortium name="US DOE Joint Genome Institute (JGI-PGF)"/>
            <person name="Walter F."/>
            <person name="Albersmeier A."/>
            <person name="Kalinowski J."/>
            <person name="Ruckert C."/>
        </authorList>
    </citation>
    <scope>NUCLEOTIDE SEQUENCE</scope>
    <source>
        <strain evidence="6">JCM 3051</strain>
    </source>
</reference>
<feature type="DNA-binding region" description="H-T-H motif" evidence="4">
    <location>
        <begin position="40"/>
        <end position="59"/>
    </location>
</feature>
<accession>A0A8H9GN54</accession>
<dbReference type="SUPFAM" id="SSF46689">
    <property type="entry name" value="Homeodomain-like"/>
    <property type="match status" value="1"/>
</dbReference>
<comment type="caution">
    <text evidence="6">The sequence shown here is derived from an EMBL/GenBank/DDBJ whole genome shotgun (WGS) entry which is preliminary data.</text>
</comment>
<evidence type="ECO:0000259" key="5">
    <source>
        <dbReference type="PROSITE" id="PS50977"/>
    </source>
</evidence>
<dbReference type="InterPro" id="IPR001647">
    <property type="entry name" value="HTH_TetR"/>
</dbReference>
<evidence type="ECO:0000313" key="6">
    <source>
        <dbReference type="EMBL" id="GGM33264.1"/>
    </source>
</evidence>
<proteinExistence type="predicted"/>
<protein>
    <submittedName>
        <fullName evidence="6">TetR family transcriptional regulator</fullName>
    </submittedName>
</protein>
<dbReference type="Gene3D" id="1.10.357.10">
    <property type="entry name" value="Tetracycline Repressor, domain 2"/>
    <property type="match status" value="1"/>
</dbReference>
<sequence>MVDAAPAPRRGRRPAGQDARGEILTAARAEFLERGYEATSLRSVARRAGVDPGTVRHWFPGKARLLTATLGVTGIEPDAVVERVVAGPRETLGERLVEGVIGLWDADDGDTVRLVVPAVLADAELRGLLLQFIGSAVLGPVMRAVEASDAPLRAALVASQMSGVLLTRYLLRVDPLAGLAPREVGRLVGPTLQRYLTEPLAETARPGE</sequence>
<dbReference type="InterPro" id="IPR036271">
    <property type="entry name" value="Tet_transcr_reg_TetR-rel_C_sf"/>
</dbReference>
<dbReference type="Pfam" id="PF00440">
    <property type="entry name" value="TetR_N"/>
    <property type="match status" value="1"/>
</dbReference>
<dbReference type="InterPro" id="IPR009057">
    <property type="entry name" value="Homeodomain-like_sf"/>
</dbReference>
<evidence type="ECO:0000256" key="1">
    <source>
        <dbReference type="ARBA" id="ARBA00023015"/>
    </source>
</evidence>
<dbReference type="PANTHER" id="PTHR30055">
    <property type="entry name" value="HTH-TYPE TRANSCRIPTIONAL REGULATOR RUTR"/>
    <property type="match status" value="1"/>
</dbReference>
<gene>
    <name evidence="6" type="ORF">GCM10010102_30980</name>
</gene>
<dbReference type="EMBL" id="BMPT01000013">
    <property type="protein sequence ID" value="GGM33264.1"/>
    <property type="molecule type" value="Genomic_DNA"/>
</dbReference>
<organism evidence="6 7">
    <name type="scientific">Promicromonospora citrea</name>
    <dbReference type="NCBI Taxonomy" id="43677"/>
    <lineage>
        <taxon>Bacteria</taxon>
        <taxon>Bacillati</taxon>
        <taxon>Actinomycetota</taxon>
        <taxon>Actinomycetes</taxon>
        <taxon>Micrococcales</taxon>
        <taxon>Promicromonosporaceae</taxon>
        <taxon>Promicromonospora</taxon>
    </lineage>
</organism>
<dbReference type="PRINTS" id="PR00455">
    <property type="entry name" value="HTHTETR"/>
</dbReference>
<evidence type="ECO:0000256" key="3">
    <source>
        <dbReference type="ARBA" id="ARBA00023163"/>
    </source>
</evidence>
<name>A0A8H9GN54_9MICO</name>
<dbReference type="InterPro" id="IPR041678">
    <property type="entry name" value="TetR_C_16"/>
</dbReference>
<dbReference type="PANTHER" id="PTHR30055:SF234">
    <property type="entry name" value="HTH-TYPE TRANSCRIPTIONAL REGULATOR BETI"/>
    <property type="match status" value="1"/>
</dbReference>
<dbReference type="AlphaFoldDB" id="A0A8H9GN54"/>
<keyword evidence="1" id="KW-0805">Transcription regulation</keyword>
<evidence type="ECO:0000313" key="7">
    <source>
        <dbReference type="Proteomes" id="UP000655589"/>
    </source>
</evidence>
<evidence type="ECO:0000256" key="2">
    <source>
        <dbReference type="ARBA" id="ARBA00023125"/>
    </source>
</evidence>
<dbReference type="GO" id="GO:0000976">
    <property type="term" value="F:transcription cis-regulatory region binding"/>
    <property type="evidence" value="ECO:0007669"/>
    <property type="project" value="TreeGrafter"/>
</dbReference>
<dbReference type="PROSITE" id="PS50977">
    <property type="entry name" value="HTH_TETR_2"/>
    <property type="match status" value="1"/>
</dbReference>
<keyword evidence="3" id="KW-0804">Transcription</keyword>